<evidence type="ECO:0000259" key="7">
    <source>
        <dbReference type="PROSITE" id="PS50041"/>
    </source>
</evidence>
<dbReference type="SUPFAM" id="SSF56436">
    <property type="entry name" value="C-type lectin-like"/>
    <property type="match status" value="1"/>
</dbReference>
<dbReference type="Gene3D" id="3.10.100.10">
    <property type="entry name" value="Mannose-Binding Protein A, subunit A"/>
    <property type="match status" value="1"/>
</dbReference>
<evidence type="ECO:0000256" key="2">
    <source>
        <dbReference type="ARBA" id="ARBA00022737"/>
    </source>
</evidence>
<dbReference type="InterPro" id="IPR007110">
    <property type="entry name" value="Ig-like_dom"/>
</dbReference>
<dbReference type="Pfam" id="PF00059">
    <property type="entry name" value="Lectin_C"/>
    <property type="match status" value="1"/>
</dbReference>
<dbReference type="SMART" id="SM00034">
    <property type="entry name" value="CLECT"/>
    <property type="match status" value="1"/>
</dbReference>
<dbReference type="Pfam" id="PF07679">
    <property type="entry name" value="I-set"/>
    <property type="match status" value="2"/>
</dbReference>
<dbReference type="InterPro" id="IPR013783">
    <property type="entry name" value="Ig-like_fold"/>
</dbReference>
<keyword evidence="10" id="KW-1185">Reference proteome</keyword>
<evidence type="ECO:0000256" key="1">
    <source>
        <dbReference type="ARBA" id="ARBA00022729"/>
    </source>
</evidence>
<feature type="signal peptide" evidence="6">
    <location>
        <begin position="1"/>
        <end position="23"/>
    </location>
</feature>
<dbReference type="PANTHER" id="PTHR12231:SF253">
    <property type="entry name" value="DPR-INTERACTING PROTEIN ETA, ISOFORM B-RELATED"/>
    <property type="match status" value="1"/>
</dbReference>
<keyword evidence="3" id="KW-1015">Disulfide bond</keyword>
<dbReference type="Gene3D" id="2.60.40.10">
    <property type="entry name" value="Immunoglobulins"/>
    <property type="match status" value="2"/>
</dbReference>
<dbReference type="InterPro" id="IPR051170">
    <property type="entry name" value="Neural/epithelial_adhesion"/>
</dbReference>
<evidence type="ECO:0000259" key="8">
    <source>
        <dbReference type="PROSITE" id="PS50835"/>
    </source>
</evidence>
<keyword evidence="4" id="KW-0393">Immunoglobulin domain</keyword>
<keyword evidence="2" id="KW-0677">Repeat</keyword>
<evidence type="ECO:0000256" key="5">
    <source>
        <dbReference type="SAM" id="MobiDB-lite"/>
    </source>
</evidence>
<dbReference type="InterPro" id="IPR001304">
    <property type="entry name" value="C-type_lectin-like"/>
</dbReference>
<dbReference type="PROSITE" id="PS50092">
    <property type="entry name" value="TSP1"/>
    <property type="match status" value="1"/>
</dbReference>
<feature type="chain" id="PRO_5029910235" evidence="6">
    <location>
        <begin position="24"/>
        <end position="599"/>
    </location>
</feature>
<feature type="compositionally biased region" description="Basic and acidic residues" evidence="5">
    <location>
        <begin position="119"/>
        <end position="131"/>
    </location>
</feature>
<dbReference type="PROSITE" id="PS50835">
    <property type="entry name" value="IG_LIKE"/>
    <property type="match status" value="2"/>
</dbReference>
<dbReference type="SUPFAM" id="SSF48726">
    <property type="entry name" value="Immunoglobulin"/>
    <property type="match status" value="2"/>
</dbReference>
<dbReference type="SMART" id="SM00408">
    <property type="entry name" value="IGc2"/>
    <property type="match status" value="2"/>
</dbReference>
<protein>
    <submittedName>
        <fullName evidence="9">Uncharacterized protein</fullName>
    </submittedName>
</protein>
<evidence type="ECO:0000313" key="10">
    <source>
        <dbReference type="Proteomes" id="UP000594262"/>
    </source>
</evidence>
<dbReference type="RefSeq" id="XP_066916059.1">
    <property type="nucleotide sequence ID" value="XM_067059958.1"/>
</dbReference>
<dbReference type="InterPro" id="IPR003598">
    <property type="entry name" value="Ig_sub2"/>
</dbReference>
<dbReference type="InterPro" id="IPR036179">
    <property type="entry name" value="Ig-like_dom_sf"/>
</dbReference>
<dbReference type="Proteomes" id="UP000594262">
    <property type="component" value="Unplaced"/>
</dbReference>
<reference evidence="9" key="1">
    <citation type="submission" date="2021-01" db="UniProtKB">
        <authorList>
            <consortium name="EnsemblMetazoa"/>
        </authorList>
    </citation>
    <scope>IDENTIFICATION</scope>
</reference>
<sequence>MEKLSWLFVVCFGLLSLYNFLQVQELRESRLQDSSEISKEDGKQRHRRDLEENEEEDIWRFIFNREKFTKLIRRISNETYQDEIIRSLAKFVPTERLCKDFVANCRSKAECQEKDYTIKTEHSKSSLESEKKRKCLRGPPGPPGPQGPRGPGLESPKLVSNSLNHGLVNITKSKTFECVFYGNPIPEVSWESSAKDFEISSVPNKEKSKIKTQLIVYNTSWSDQGPVKCSARSILGEASHSGDLTVLSKPIIQNQKTLVFVPQGIKFRFPSCEVRSNPPAKITWKRIFWSMPAGRFEVQANTLTIGNVQFSDEGFYACEAENFLGKDKNTLQLKVKAFEMQKTSVSSINIYPSEIANISCSALGNAVKMDGKIAKAGAAVDYKVDRSADNNTITVTASVKEKGTYVCSISNAEETLEVAVLVNYVEFGAWSSWSKCNCDESTTKTRSRNCQNESPMRKCRVPKKETTSCACTCKTGWKKKSNRCYAEIKARNTWNFAELFCQSKGGHLVSISNSTEKDNVYLTYRGTPNVWIGLSFETEWQWSDGSKVVYYHNLQKSRSGSGRKKCVSFKDGGSSWALQNCDQRFIFVCEASMQDNLPI</sequence>
<dbReference type="InterPro" id="IPR016187">
    <property type="entry name" value="CTDL_fold"/>
</dbReference>
<dbReference type="AlphaFoldDB" id="A0A7M5WXJ0"/>
<dbReference type="GeneID" id="136803234"/>
<keyword evidence="1 6" id="KW-0732">Signal</keyword>
<dbReference type="EnsemblMetazoa" id="CLYHEMT014681.2">
    <property type="protein sequence ID" value="CLYHEMP014681.2"/>
    <property type="gene ID" value="CLYHEMG014681"/>
</dbReference>
<organism evidence="9 10">
    <name type="scientific">Clytia hemisphaerica</name>
    <dbReference type="NCBI Taxonomy" id="252671"/>
    <lineage>
        <taxon>Eukaryota</taxon>
        <taxon>Metazoa</taxon>
        <taxon>Cnidaria</taxon>
        <taxon>Hydrozoa</taxon>
        <taxon>Hydroidolina</taxon>
        <taxon>Leptothecata</taxon>
        <taxon>Obeliida</taxon>
        <taxon>Clytiidae</taxon>
        <taxon>Clytia</taxon>
    </lineage>
</organism>
<dbReference type="InterPro" id="IPR003599">
    <property type="entry name" value="Ig_sub"/>
</dbReference>
<dbReference type="InterPro" id="IPR016186">
    <property type="entry name" value="C-type_lectin-like/link_sf"/>
</dbReference>
<name>A0A7M5WXJ0_9CNID</name>
<evidence type="ECO:0000256" key="3">
    <source>
        <dbReference type="ARBA" id="ARBA00023157"/>
    </source>
</evidence>
<dbReference type="InterPro" id="IPR000884">
    <property type="entry name" value="TSP1_rpt"/>
</dbReference>
<dbReference type="OrthoDB" id="5965411at2759"/>
<evidence type="ECO:0000313" key="9">
    <source>
        <dbReference type="EnsemblMetazoa" id="CLYHEMP014681.2"/>
    </source>
</evidence>
<dbReference type="PANTHER" id="PTHR12231">
    <property type="entry name" value="CTX-RELATED TYPE I TRANSMEMBRANE PROTEIN"/>
    <property type="match status" value="1"/>
</dbReference>
<evidence type="ECO:0000256" key="4">
    <source>
        <dbReference type="ARBA" id="ARBA00023319"/>
    </source>
</evidence>
<dbReference type="PROSITE" id="PS50041">
    <property type="entry name" value="C_TYPE_LECTIN_2"/>
    <property type="match status" value="1"/>
</dbReference>
<dbReference type="InterPro" id="IPR013098">
    <property type="entry name" value="Ig_I-set"/>
</dbReference>
<feature type="region of interest" description="Disordered" evidence="5">
    <location>
        <begin position="119"/>
        <end position="158"/>
    </location>
</feature>
<evidence type="ECO:0000256" key="6">
    <source>
        <dbReference type="SAM" id="SignalP"/>
    </source>
</evidence>
<feature type="domain" description="Ig-like" evidence="8">
    <location>
        <begin position="156"/>
        <end position="245"/>
    </location>
</feature>
<proteinExistence type="predicted"/>
<dbReference type="SMART" id="SM00409">
    <property type="entry name" value="IG"/>
    <property type="match status" value="2"/>
</dbReference>
<dbReference type="GO" id="GO:0043005">
    <property type="term" value="C:neuron projection"/>
    <property type="evidence" value="ECO:0007669"/>
    <property type="project" value="TreeGrafter"/>
</dbReference>
<feature type="compositionally biased region" description="Pro residues" evidence="5">
    <location>
        <begin position="139"/>
        <end position="148"/>
    </location>
</feature>
<feature type="domain" description="Ig-like" evidence="8">
    <location>
        <begin position="250"/>
        <end position="336"/>
    </location>
</feature>
<feature type="domain" description="C-type lectin" evidence="7">
    <location>
        <begin position="480"/>
        <end position="590"/>
    </location>
</feature>
<dbReference type="CDD" id="cd00037">
    <property type="entry name" value="CLECT"/>
    <property type="match status" value="1"/>
</dbReference>
<accession>A0A7M5WXJ0</accession>